<evidence type="ECO:0000256" key="1">
    <source>
        <dbReference type="SAM" id="Phobius"/>
    </source>
</evidence>
<proteinExistence type="predicted"/>
<evidence type="ECO:0000313" key="2">
    <source>
        <dbReference type="Proteomes" id="UP000036681"/>
    </source>
</evidence>
<sequence>ASSCITFSTCLYCSFVFRTGSPADLVIIRWNEELYICGDHCFVDCSNERFCIISHFLMFMCFCEFLLRTGITMASHQVYAFACVCPVVPIRHHYNQMVGFVIITVHFTAVGYIAQSATFRKHFFRRELKSVFD</sequence>
<evidence type="ECO:0000313" key="3">
    <source>
        <dbReference type="WBParaSite" id="ALUE_0001444201-mRNA-1"/>
    </source>
</evidence>
<reference evidence="3" key="1">
    <citation type="submission" date="2017-02" db="UniProtKB">
        <authorList>
            <consortium name="WormBaseParasite"/>
        </authorList>
    </citation>
    <scope>IDENTIFICATION</scope>
</reference>
<accession>A0A0M3IA75</accession>
<keyword evidence="1" id="KW-0472">Membrane</keyword>
<dbReference type="WBParaSite" id="ALUE_0001444201-mRNA-1">
    <property type="protein sequence ID" value="ALUE_0001444201-mRNA-1"/>
    <property type="gene ID" value="ALUE_0001444201"/>
</dbReference>
<dbReference type="Proteomes" id="UP000036681">
    <property type="component" value="Unplaced"/>
</dbReference>
<dbReference type="AlphaFoldDB" id="A0A0M3IA75"/>
<protein>
    <submittedName>
        <fullName evidence="3">7TM_GPCR_Srx domain-containing protein</fullName>
    </submittedName>
</protein>
<organism evidence="2 3">
    <name type="scientific">Ascaris lumbricoides</name>
    <name type="common">Giant roundworm</name>
    <dbReference type="NCBI Taxonomy" id="6252"/>
    <lineage>
        <taxon>Eukaryota</taxon>
        <taxon>Metazoa</taxon>
        <taxon>Ecdysozoa</taxon>
        <taxon>Nematoda</taxon>
        <taxon>Chromadorea</taxon>
        <taxon>Rhabditida</taxon>
        <taxon>Spirurina</taxon>
        <taxon>Ascaridomorpha</taxon>
        <taxon>Ascaridoidea</taxon>
        <taxon>Ascarididae</taxon>
        <taxon>Ascaris</taxon>
    </lineage>
</organism>
<feature type="transmembrane region" description="Helical" evidence="1">
    <location>
        <begin position="100"/>
        <end position="119"/>
    </location>
</feature>
<keyword evidence="1" id="KW-0812">Transmembrane</keyword>
<keyword evidence="1" id="KW-1133">Transmembrane helix</keyword>
<keyword evidence="2" id="KW-1185">Reference proteome</keyword>
<name>A0A0M3IA75_ASCLU</name>
<feature type="transmembrane region" description="Helical" evidence="1">
    <location>
        <begin position="52"/>
        <end position="71"/>
    </location>
</feature>